<dbReference type="Proteomes" id="UP000186609">
    <property type="component" value="Chromosome"/>
</dbReference>
<dbReference type="EMBL" id="CP019236">
    <property type="protein sequence ID" value="APW37158.1"/>
    <property type="molecule type" value="Genomic_DNA"/>
</dbReference>
<protein>
    <submittedName>
        <fullName evidence="1">Uncharacterized protein</fullName>
    </submittedName>
</protein>
<gene>
    <name evidence="1" type="ORF">RD110_08065</name>
</gene>
<proteinExistence type="predicted"/>
<dbReference type="STRING" id="1842727.RD110_08065"/>
<name>A0A1P8JTV5_9BURK</name>
<dbReference type="KEGG" id="rhy:RD110_08065"/>
<sequence length="487" mass="49721">MPTYVIQKDSKTAVPLTITQAQADAYALKFPVYLVNADNSRTFYAGPTAPANIATLPNLGVKNASEIADLNAQLAAGTLTYPPGTWLTLASSGTDAGTVYRLKGVGTAATFSVEGGGSGGGSTTVGTDVSSARSFASSDSGSIVPLVNPDLVMTIPLGLAGATLNSLFSCVVALNGTPGFTFPSGVTVNGVAGPSTLYRAASAGVMVSLTQIAANKFLLNGVDASAPTDADMTAFNARVTAASGTTSSGTKAAVQAFITGLKADGLWTLLDDIWVPVGDFAASPVKIKNATNAIFVGIVSGDYAENLGVKGDGTTAKYVRRQYNPKHIGSFYQYLRTTQAGSTTLRCGLGVAETNHFTLGYNTNAVGTGSSTSIRGKAGGAFSTSSPAAFNGNAAGGYGVIRRSNTDAELTFNATSLNTSATSTTGADCTLEAFELLRNANGTPDQVLDANSYTGGSAYFNTGVTQAQMFAFHARMQTLQTALSRNV</sequence>
<dbReference type="OrthoDB" id="9175701at2"/>
<reference evidence="1 2" key="1">
    <citation type="submission" date="2017-01" db="EMBL/GenBank/DDBJ databases">
        <authorList>
            <person name="Mah S.A."/>
            <person name="Swanson W.J."/>
            <person name="Moy G.W."/>
            <person name="Vacquier V.D."/>
        </authorList>
    </citation>
    <scope>NUCLEOTIDE SEQUENCE [LARGE SCALE GENOMIC DNA]</scope>
    <source>
        <strain evidence="1 2">DCY110</strain>
    </source>
</reference>
<evidence type="ECO:0000313" key="2">
    <source>
        <dbReference type="Proteomes" id="UP000186609"/>
    </source>
</evidence>
<keyword evidence="2" id="KW-1185">Reference proteome</keyword>
<accession>A0A1P8JTV5</accession>
<dbReference type="AlphaFoldDB" id="A0A1P8JTV5"/>
<dbReference type="RefSeq" id="WP_076198360.1">
    <property type="nucleotide sequence ID" value="NZ_CP019236.1"/>
</dbReference>
<organism evidence="1 2">
    <name type="scientific">Rhodoferax koreensis</name>
    <dbReference type="NCBI Taxonomy" id="1842727"/>
    <lineage>
        <taxon>Bacteria</taxon>
        <taxon>Pseudomonadati</taxon>
        <taxon>Pseudomonadota</taxon>
        <taxon>Betaproteobacteria</taxon>
        <taxon>Burkholderiales</taxon>
        <taxon>Comamonadaceae</taxon>
        <taxon>Rhodoferax</taxon>
    </lineage>
</organism>
<evidence type="ECO:0000313" key="1">
    <source>
        <dbReference type="EMBL" id="APW37158.1"/>
    </source>
</evidence>